<dbReference type="AlphaFoldDB" id="A0AAV7WUM8"/>
<comment type="caution">
    <text evidence="2">The sequence shown here is derived from an EMBL/GenBank/DDBJ whole genome shotgun (WGS) entry which is preliminary data.</text>
</comment>
<feature type="region of interest" description="Disordered" evidence="1">
    <location>
        <begin position="198"/>
        <end position="232"/>
    </location>
</feature>
<evidence type="ECO:0000313" key="2">
    <source>
        <dbReference type="EMBL" id="KAJ1216421.1"/>
    </source>
</evidence>
<accession>A0AAV7WUM8</accession>
<dbReference type="EMBL" id="JANPWB010000001">
    <property type="protein sequence ID" value="KAJ1216421.1"/>
    <property type="molecule type" value="Genomic_DNA"/>
</dbReference>
<keyword evidence="3" id="KW-1185">Reference proteome</keyword>
<protein>
    <submittedName>
        <fullName evidence="2">Uncharacterized protein</fullName>
    </submittedName>
</protein>
<evidence type="ECO:0000256" key="1">
    <source>
        <dbReference type="SAM" id="MobiDB-lite"/>
    </source>
</evidence>
<organism evidence="2 3">
    <name type="scientific">Pleurodeles waltl</name>
    <name type="common">Iberian ribbed newt</name>
    <dbReference type="NCBI Taxonomy" id="8319"/>
    <lineage>
        <taxon>Eukaryota</taxon>
        <taxon>Metazoa</taxon>
        <taxon>Chordata</taxon>
        <taxon>Craniata</taxon>
        <taxon>Vertebrata</taxon>
        <taxon>Euteleostomi</taxon>
        <taxon>Amphibia</taxon>
        <taxon>Batrachia</taxon>
        <taxon>Caudata</taxon>
        <taxon>Salamandroidea</taxon>
        <taxon>Salamandridae</taxon>
        <taxon>Pleurodelinae</taxon>
        <taxon>Pleurodeles</taxon>
    </lineage>
</organism>
<evidence type="ECO:0000313" key="3">
    <source>
        <dbReference type="Proteomes" id="UP001066276"/>
    </source>
</evidence>
<dbReference type="Proteomes" id="UP001066276">
    <property type="component" value="Chromosome 1_1"/>
</dbReference>
<feature type="region of interest" description="Disordered" evidence="1">
    <location>
        <begin position="81"/>
        <end position="179"/>
    </location>
</feature>
<reference evidence="2" key="1">
    <citation type="journal article" date="2022" name="bioRxiv">
        <title>Sequencing and chromosome-scale assembly of the giantPleurodeles waltlgenome.</title>
        <authorList>
            <person name="Brown T."/>
            <person name="Elewa A."/>
            <person name="Iarovenko S."/>
            <person name="Subramanian E."/>
            <person name="Araus A.J."/>
            <person name="Petzold A."/>
            <person name="Susuki M."/>
            <person name="Suzuki K.-i.T."/>
            <person name="Hayashi T."/>
            <person name="Toyoda A."/>
            <person name="Oliveira C."/>
            <person name="Osipova E."/>
            <person name="Leigh N.D."/>
            <person name="Simon A."/>
            <person name="Yun M.H."/>
        </authorList>
    </citation>
    <scope>NUCLEOTIDE SEQUENCE</scope>
    <source>
        <strain evidence="2">20211129_DDA</strain>
        <tissue evidence="2">Liver</tissue>
    </source>
</reference>
<proteinExistence type="predicted"/>
<name>A0AAV7WUM8_PLEWA</name>
<sequence length="232" mass="24513">MKVQEPLLLLGIPGPVQFFHPGGAGIRCSTYLLQEVRCSSNGLFERVAPHCLVVIFLWGPAYGRAPWPAAVCQSSRLGPTRPSHPSWGGRPFHRPTAGDQLTPRGSPLLSFGIHRPRLAPRNQGAGPQLPGSSPAVSASWLPRARARRQSAGLRHSPGARSPTPEAGAPRPRISLAGGGARGGLVHCGQMAASRIGLPAGVRSAPRSALHPTRSRHNKEPAGRPGTLRRAGY</sequence>
<gene>
    <name evidence="2" type="ORF">NDU88_004023</name>
</gene>